<organism evidence="2">
    <name type="scientific">Noctiluca scintillans</name>
    <name type="common">Sea sparkle</name>
    <name type="synonym">Red tide dinoflagellate</name>
    <dbReference type="NCBI Taxonomy" id="2966"/>
    <lineage>
        <taxon>Eukaryota</taxon>
        <taxon>Sar</taxon>
        <taxon>Alveolata</taxon>
        <taxon>Dinophyceae</taxon>
        <taxon>Noctilucales</taxon>
        <taxon>Noctilucaceae</taxon>
        <taxon>Noctiluca</taxon>
    </lineage>
</organism>
<dbReference type="EMBL" id="HBFQ01022727">
    <property type="protein sequence ID" value="CAD8841627.1"/>
    <property type="molecule type" value="Transcribed_RNA"/>
</dbReference>
<dbReference type="AlphaFoldDB" id="A0A7S1F354"/>
<accession>A0A7S1F354</accession>
<feature type="compositionally biased region" description="Polar residues" evidence="1">
    <location>
        <begin position="599"/>
        <end position="609"/>
    </location>
</feature>
<proteinExistence type="predicted"/>
<feature type="compositionally biased region" description="Polar residues" evidence="1">
    <location>
        <begin position="553"/>
        <end position="567"/>
    </location>
</feature>
<feature type="region of interest" description="Disordered" evidence="1">
    <location>
        <begin position="309"/>
        <end position="433"/>
    </location>
</feature>
<dbReference type="InterPro" id="IPR014903">
    <property type="entry name" value="DUF1796"/>
</dbReference>
<reference evidence="2" key="1">
    <citation type="submission" date="2021-01" db="EMBL/GenBank/DDBJ databases">
        <authorList>
            <person name="Corre E."/>
            <person name="Pelletier E."/>
            <person name="Niang G."/>
            <person name="Scheremetjew M."/>
            <person name="Finn R."/>
            <person name="Kale V."/>
            <person name="Holt S."/>
            <person name="Cochrane G."/>
            <person name="Meng A."/>
            <person name="Brown T."/>
            <person name="Cohen L."/>
        </authorList>
    </citation>
    <scope>NUCLEOTIDE SEQUENCE</scope>
</reference>
<feature type="region of interest" description="Disordered" evidence="1">
    <location>
        <begin position="451"/>
        <end position="574"/>
    </location>
</feature>
<dbReference type="Pfam" id="PF08795">
    <property type="entry name" value="DUF1796"/>
    <property type="match status" value="1"/>
</dbReference>
<feature type="compositionally biased region" description="Polar residues" evidence="1">
    <location>
        <begin position="409"/>
        <end position="418"/>
    </location>
</feature>
<evidence type="ECO:0000256" key="1">
    <source>
        <dbReference type="SAM" id="MobiDB-lite"/>
    </source>
</evidence>
<feature type="compositionally biased region" description="Polar residues" evidence="1">
    <location>
        <begin position="344"/>
        <end position="354"/>
    </location>
</feature>
<name>A0A7S1F354_NOCSC</name>
<feature type="compositionally biased region" description="Basic and acidic residues" evidence="1">
    <location>
        <begin position="393"/>
        <end position="402"/>
    </location>
</feature>
<gene>
    <name evidence="2" type="ORF">NSCI0253_LOCUS15975</name>
</gene>
<protein>
    <submittedName>
        <fullName evidence="2">Uncharacterized protein</fullName>
    </submittedName>
</protein>
<evidence type="ECO:0000313" key="2">
    <source>
        <dbReference type="EMBL" id="CAD8841627.1"/>
    </source>
</evidence>
<feature type="region of interest" description="Disordered" evidence="1">
    <location>
        <begin position="587"/>
        <end position="635"/>
    </location>
</feature>
<sequence>MYARHGAASPYMAMNGGASPAIPRTPYTPTAASRVVQTDDPEDWVKQDPHLSTSAQQARRTASGLVGAQVRKFATSHEFVGLGNYCAVARALQALGLRKFSYMFDWGRSPLDGIIHLVENDFADFLSPSTRKSKDGHTVYSCSGWGGSFWHHDITNPKTVADLQRRVDRFYGNKEVSATQPRVFVRACNGSGELALVPDLVEVLMDALPEAPIKLLVLVDIQSSKKLFHVRSESLEDVVFAFIPSEHAFLRQNAEIEDFSSLYADAIAKAVLFWSAGRTENQDVHEVASLDELRSLCVPFHGQSALDELYAPRRLRPTSPPHPSKGLRLPVNQKPPLPARVASPSRQVSGSMLTGSRGMHGALSHSPLRQPRASSQPRLLDDSESVSVPGHFSPERPLRTTMRDVVSPSRPNNDSVLTPSPGMQGAGNLTPVRPSRACLASRDASQARLVDGCGSASVPGTRLAGSVGPMPTRDGVSPTRHNDSVLAPSPGHHVVGGASPTKLSRSALPARDAVSPARHMNDSVLAPSAGMHLHGQPGVHHSGSARRAAVSGRESSPTRQQSGSALVSGQGVDRQVRQPAVVRAGFSSVPFPGPRGSAPVSQPQRQPVSMSGYGGYPPFSPGFNCRSIASAGQRR</sequence>